<keyword evidence="2" id="KW-0378">Hydrolase</keyword>
<dbReference type="InterPro" id="IPR002692">
    <property type="entry name" value="S45"/>
</dbReference>
<evidence type="ECO:0000256" key="3">
    <source>
        <dbReference type="ARBA" id="ARBA00023145"/>
    </source>
</evidence>
<dbReference type="Pfam" id="PF01804">
    <property type="entry name" value="Penicil_amidase"/>
    <property type="match status" value="1"/>
</dbReference>
<evidence type="ECO:0000256" key="2">
    <source>
        <dbReference type="ARBA" id="ARBA00022801"/>
    </source>
</evidence>
<dbReference type="InterPro" id="IPR023343">
    <property type="entry name" value="Penicillin_amidase_dom1"/>
</dbReference>
<dbReference type="CDD" id="cd03747">
    <property type="entry name" value="Ntn_PGA_like"/>
    <property type="match status" value="1"/>
</dbReference>
<sequence>MRLLPFIFTSSLTLGLIYLLSNPVGEKIPMAIGGFLSPQHGFWRNAEPVNYDFNGEFRIDGLKDRVEIFLDERLVPHIFAQNDEDLYAAQGYVHARFRFFQMDLQTRAAAGRASEFAGPVAVDFDKSQRRLGMVYAAENALVEMEKDPQSKKLYDAYTRGVNAYLASLSPEEWPLEYKLLNVEPEPWSNLKTALFLKMMAKMLTGSTDNDLGYTLAKKIFTGAEFDRIYQVIPDSLRPIIPRGTPFAPPGIIPVKPASADSMYLGGFLPVVVEEPNRPNPSNGSNNWALSGSRTQSGAPILANDPHLELSLPSIWFEIQLTGPSGTSYGASLPGSPFVISGFNDHIAWGITNAQRDVKDYYQITFKDSKKDAWQYNGSWQPTQLRIEEIKVKGGAKVMDTVAYTAFGPVMFDASFPDKGLPTENLAVRWTGHDGSNEGLTFYKLNRAKNYDEYVDAIAHFTCPGQNFIFASKSGDIAIWQQGKFPARWEKQGLYVMPGADDSYKWQGFIPQKENPHALNPARGFLESANQRPVDATYPYYIPGSYITARSISIEQKLDTMQKAGVEDMRKLLSNTDNITARAVKPVFEKYVREKQLSETARRYLQVFRKWDTHANAESEGQTVYQIWMDSLKTAIWQDDITRVKPKAPMPDEQLTVELLLRDTASVFYDDRSTPVRENLADVLTTALNRASDRLAQSEREGKLQWAKYKSPAIYHLLKDALPSFARRDLPVGGFGNTINAVTVSHGPSWRMIVHLTSQTEAYAVYPAGQNGNPGSKFYDNFVDTWVKGELYKVSVMKKTDPELNQKWRVTLNP</sequence>
<proteinExistence type="inferred from homology"/>
<evidence type="ECO:0000313" key="5">
    <source>
        <dbReference type="Proteomes" id="UP001501508"/>
    </source>
</evidence>
<gene>
    <name evidence="4" type="ORF">GCM10023091_38020</name>
</gene>
<dbReference type="RefSeq" id="WP_345032141.1">
    <property type="nucleotide sequence ID" value="NZ_BAABEY010000036.1"/>
</dbReference>
<name>A0ABP8M7L2_9BACT</name>
<dbReference type="PANTHER" id="PTHR34218:SF4">
    <property type="entry name" value="ACYL-HOMOSERINE LACTONE ACYLASE QUIP"/>
    <property type="match status" value="1"/>
</dbReference>
<evidence type="ECO:0000256" key="1">
    <source>
        <dbReference type="ARBA" id="ARBA00006586"/>
    </source>
</evidence>
<dbReference type="InterPro" id="IPR014395">
    <property type="entry name" value="Pen/GL7ACA/AHL_acylase"/>
</dbReference>
<dbReference type="InterPro" id="IPR043146">
    <property type="entry name" value="Penicillin_amidase_N_B-knob"/>
</dbReference>
<protein>
    <submittedName>
        <fullName evidence="4">Penicillin acylase family protein</fullName>
    </submittedName>
</protein>
<dbReference type="EMBL" id="BAABEY010000036">
    <property type="protein sequence ID" value="GAA4445868.1"/>
    <property type="molecule type" value="Genomic_DNA"/>
</dbReference>
<dbReference type="Gene3D" id="3.60.20.10">
    <property type="entry name" value="Glutamine Phosphoribosylpyrophosphate, subunit 1, domain 1"/>
    <property type="match status" value="1"/>
</dbReference>
<comment type="similarity">
    <text evidence="1">Belongs to the peptidase S45 family.</text>
</comment>
<keyword evidence="5" id="KW-1185">Reference proteome</keyword>
<dbReference type="SUPFAM" id="SSF56235">
    <property type="entry name" value="N-terminal nucleophile aminohydrolases (Ntn hydrolases)"/>
    <property type="match status" value="1"/>
</dbReference>
<dbReference type="Gene3D" id="2.30.120.10">
    <property type="match status" value="1"/>
</dbReference>
<dbReference type="Gene3D" id="1.10.439.10">
    <property type="entry name" value="Penicillin Amidohydrolase, domain 1"/>
    <property type="match status" value="1"/>
</dbReference>
<dbReference type="PIRSF" id="PIRSF001227">
    <property type="entry name" value="Pen_acylase"/>
    <property type="match status" value="1"/>
</dbReference>
<evidence type="ECO:0000313" key="4">
    <source>
        <dbReference type="EMBL" id="GAA4445868.1"/>
    </source>
</evidence>
<dbReference type="InterPro" id="IPR043147">
    <property type="entry name" value="Penicillin_amidase_A-knob"/>
</dbReference>
<reference evidence="5" key="1">
    <citation type="journal article" date="2019" name="Int. J. Syst. Evol. Microbiol.">
        <title>The Global Catalogue of Microorganisms (GCM) 10K type strain sequencing project: providing services to taxonomists for standard genome sequencing and annotation.</title>
        <authorList>
            <consortium name="The Broad Institute Genomics Platform"/>
            <consortium name="The Broad Institute Genome Sequencing Center for Infectious Disease"/>
            <person name="Wu L."/>
            <person name="Ma J."/>
        </authorList>
    </citation>
    <scope>NUCLEOTIDE SEQUENCE [LARGE SCALE GENOMIC DNA]</scope>
    <source>
        <strain evidence="5">JCM 31920</strain>
    </source>
</reference>
<dbReference type="PANTHER" id="PTHR34218">
    <property type="entry name" value="PEPTIDASE S45 PENICILLIN AMIDASE"/>
    <property type="match status" value="1"/>
</dbReference>
<keyword evidence="3" id="KW-0865">Zymogen</keyword>
<dbReference type="Proteomes" id="UP001501508">
    <property type="component" value="Unassembled WGS sequence"/>
</dbReference>
<accession>A0ABP8M7L2</accession>
<dbReference type="Gene3D" id="1.10.1400.10">
    <property type="match status" value="1"/>
</dbReference>
<dbReference type="InterPro" id="IPR029055">
    <property type="entry name" value="Ntn_hydrolases_N"/>
</dbReference>
<organism evidence="4 5">
    <name type="scientific">Ravibacter arvi</name>
    <dbReference type="NCBI Taxonomy" id="2051041"/>
    <lineage>
        <taxon>Bacteria</taxon>
        <taxon>Pseudomonadati</taxon>
        <taxon>Bacteroidota</taxon>
        <taxon>Cytophagia</taxon>
        <taxon>Cytophagales</taxon>
        <taxon>Spirosomataceae</taxon>
        <taxon>Ravibacter</taxon>
    </lineage>
</organism>
<comment type="caution">
    <text evidence="4">The sequence shown here is derived from an EMBL/GenBank/DDBJ whole genome shotgun (WGS) entry which is preliminary data.</text>
</comment>